<feature type="compositionally biased region" description="Polar residues" evidence="1">
    <location>
        <begin position="1020"/>
        <end position="1038"/>
    </location>
</feature>
<feature type="region of interest" description="Disordered" evidence="1">
    <location>
        <begin position="1019"/>
        <end position="1038"/>
    </location>
</feature>
<feature type="region of interest" description="Disordered" evidence="1">
    <location>
        <begin position="995"/>
        <end position="1014"/>
    </location>
</feature>
<feature type="compositionally biased region" description="Polar residues" evidence="1">
    <location>
        <begin position="913"/>
        <end position="925"/>
    </location>
</feature>
<dbReference type="GeneID" id="14887036"/>
<dbReference type="RefSeq" id="XP_004255046.1">
    <property type="nucleotide sequence ID" value="XM_004254998.1"/>
</dbReference>
<evidence type="ECO:0000256" key="1">
    <source>
        <dbReference type="SAM" id="MobiDB-lite"/>
    </source>
</evidence>
<name>A0A0A1U5X5_ENTIV</name>
<reference evidence="3 4" key="1">
    <citation type="submission" date="2012-10" db="EMBL/GenBank/DDBJ databases">
        <authorList>
            <person name="Zafar N."/>
            <person name="Inman J."/>
            <person name="Hall N."/>
            <person name="Lorenzi H."/>
            <person name="Caler E."/>
        </authorList>
    </citation>
    <scope>NUCLEOTIDE SEQUENCE [LARGE SCALE GENOMIC DNA]</scope>
    <source>
        <strain evidence="3 4">IP1</strain>
    </source>
</reference>
<dbReference type="Pfam" id="PF03456">
    <property type="entry name" value="uDENN"/>
    <property type="match status" value="1"/>
</dbReference>
<dbReference type="SMART" id="SM00799">
    <property type="entry name" value="DENN"/>
    <property type="match status" value="1"/>
</dbReference>
<dbReference type="Gene3D" id="3.30.450.200">
    <property type="match status" value="1"/>
</dbReference>
<feature type="compositionally biased region" description="Low complexity" evidence="1">
    <location>
        <begin position="898"/>
        <end position="912"/>
    </location>
</feature>
<dbReference type="PANTHER" id="PTHR15288:SF0">
    <property type="entry name" value="UDENN DOMAIN-CONTAINING PROTEIN"/>
    <property type="match status" value="1"/>
</dbReference>
<dbReference type="Gene3D" id="3.40.50.11500">
    <property type="match status" value="1"/>
</dbReference>
<evidence type="ECO:0000313" key="4">
    <source>
        <dbReference type="Proteomes" id="UP000014680"/>
    </source>
</evidence>
<feature type="compositionally biased region" description="Polar residues" evidence="1">
    <location>
        <begin position="809"/>
        <end position="848"/>
    </location>
</feature>
<dbReference type="Proteomes" id="UP000014680">
    <property type="component" value="Unassembled WGS sequence"/>
</dbReference>
<feature type="compositionally biased region" description="Polar residues" evidence="1">
    <location>
        <begin position="693"/>
        <end position="705"/>
    </location>
</feature>
<feature type="region of interest" description="Disordered" evidence="1">
    <location>
        <begin position="799"/>
        <end position="848"/>
    </location>
</feature>
<feature type="domain" description="UDENN" evidence="2">
    <location>
        <begin position="2"/>
        <end position="381"/>
    </location>
</feature>
<dbReference type="InterPro" id="IPR051942">
    <property type="entry name" value="DENN_domain_containing_2"/>
</dbReference>
<dbReference type="AlphaFoldDB" id="A0A0A1U5X5"/>
<feature type="compositionally biased region" description="Polar residues" evidence="1">
    <location>
        <begin position="747"/>
        <end position="769"/>
    </location>
</feature>
<dbReference type="Pfam" id="PF02141">
    <property type="entry name" value="DENN"/>
    <property type="match status" value="1"/>
</dbReference>
<dbReference type="PANTHER" id="PTHR15288">
    <property type="entry name" value="DENN DOMAIN-CONTAINING PROTEIN 2"/>
    <property type="match status" value="1"/>
</dbReference>
<dbReference type="InterPro" id="IPR043153">
    <property type="entry name" value="DENN_C"/>
</dbReference>
<feature type="region of interest" description="Disordered" evidence="1">
    <location>
        <begin position="561"/>
        <end position="587"/>
    </location>
</feature>
<dbReference type="InterPro" id="IPR005112">
    <property type="entry name" value="dDENN_dom"/>
</dbReference>
<dbReference type="KEGG" id="eiv:EIN_226480"/>
<dbReference type="OMA" id="FYQQPTE"/>
<evidence type="ECO:0000313" key="3">
    <source>
        <dbReference type="EMBL" id="ELP88275.1"/>
    </source>
</evidence>
<dbReference type="PROSITE" id="PS50211">
    <property type="entry name" value="DENN"/>
    <property type="match status" value="1"/>
</dbReference>
<dbReference type="InterPro" id="IPR005113">
    <property type="entry name" value="uDENN_dom"/>
</dbReference>
<feature type="region of interest" description="Disordered" evidence="1">
    <location>
        <begin position="864"/>
        <end position="935"/>
    </location>
</feature>
<feature type="region of interest" description="Disordered" evidence="1">
    <location>
        <begin position="625"/>
        <end position="778"/>
    </location>
</feature>
<sequence length="1038" mass="117364">MEYLIHPNNHLVPGGLFDYLLCFQFFEYSKIEVLYQLFCNEEQQKTILPFCFPEEGDEQHTDTKVFSFTLTSLDGKRKVGYCKRSTAQKPFQCLVLVTGHAYFALYNDIMESLWAEFVSDYLTFVLICDDLYQRDFPLPGESVVASKSLKVSNPYKFTRSPTTTVYAVGSIKLMERMGVSTVLFLVGQILLERKFVFVGDELSNISNTIRCFMELVQPFVWQHVYIPILPKKMTSYGDAPMPFIIGCQRKIYPLLQEDSDLEDVYVIDVEGGFFLNRPNYPDLFCSQRCVKLASALTRLINSSAVKNEQLDGVVYNQLFLLYRDMFLNYDKFFNTHKTKQFNWKAFIKQSEISYVEFLEEFQNAQMCFMFLDEREQALNEGKRLCDFCPFLMESFENKKELECTTLESLGIVPSEETVCVKCGLKVNPGQPCSTLSGEVLCHTTCHRCVTCLTLIEGNPPLPQEQCVFCFRTAAPLTQRTPKDYQCFHDKTKPSTLGPLTQKTKPKIPKPTKNKILKFFKKDGDQNGDDMYISEPVPDLKMFTKYLGMPDVEMITQRTNPLPYEYQHRDNADKDEEKSGEKKGVKATENTDIKEKAISIPIKEEEVEQQKTLATLVLSPSEVQITGFTPSKANPPKTVRPPPKLASKKHSIEVPSYIPPSFNTPQNSKTQEDTLPPKSEIIESDPVSPLKSPKISQLADSTNATDTKQEQKKSFFKPANPKNAGQRQVAFQIPQKAQTAPVDEHNKFLNTPERSLRAQQHSQSTLTLKSDQTKIPPERKTYMSAQLPQTTRVANMKAFSARPVGAPRQPVSQTTNSISPEAKQNPTYQLTSSQKPSFEGQLKQSQLPSTCSLPVNTARVLSQSLNNPVVPPKPKQIHSRTQALGSNTSRLSRSLNFATSMKSQSSKSVESTQPVGSYSQKQNEQISQPSLTTLPPPPYVMETKTNIEIQQPKSPKTPPLTLRTTSVKSHYSLPDSNDTHVAQPHQVKKPPFVLKSRKVPTKGGESIKDEQPHFGQHKVMEQNTIKNGVPRLQTSTDQA</sequence>
<feature type="compositionally biased region" description="Basic and acidic residues" evidence="1">
    <location>
        <begin position="565"/>
        <end position="587"/>
    </location>
</feature>
<feature type="compositionally biased region" description="Polar residues" evidence="1">
    <location>
        <begin position="878"/>
        <end position="897"/>
    </location>
</feature>
<dbReference type="InterPro" id="IPR001194">
    <property type="entry name" value="cDENN_dom"/>
</dbReference>
<accession>A0A0A1U5X5</accession>
<dbReference type="OrthoDB" id="10266080at2759"/>
<gene>
    <name evidence="3" type="ORF">EIN_226480</name>
</gene>
<dbReference type="SMART" id="SM00800">
    <property type="entry name" value="uDENN"/>
    <property type="match status" value="1"/>
</dbReference>
<protein>
    <submittedName>
        <fullName evidence="3">Suppression of tumorigenicity, putative</fullName>
    </submittedName>
</protein>
<organism evidence="3 4">
    <name type="scientific">Entamoeba invadens IP1</name>
    <dbReference type="NCBI Taxonomy" id="370355"/>
    <lineage>
        <taxon>Eukaryota</taxon>
        <taxon>Amoebozoa</taxon>
        <taxon>Evosea</taxon>
        <taxon>Archamoebae</taxon>
        <taxon>Mastigamoebida</taxon>
        <taxon>Entamoebidae</taxon>
        <taxon>Entamoeba</taxon>
    </lineage>
</organism>
<dbReference type="InterPro" id="IPR037516">
    <property type="entry name" value="Tripartite_DENN"/>
</dbReference>
<evidence type="ECO:0000259" key="2">
    <source>
        <dbReference type="PROSITE" id="PS50211"/>
    </source>
</evidence>
<dbReference type="EMBL" id="KB206756">
    <property type="protein sequence ID" value="ELP88275.1"/>
    <property type="molecule type" value="Genomic_DNA"/>
</dbReference>
<keyword evidence="4" id="KW-1185">Reference proteome</keyword>
<proteinExistence type="predicted"/>
<dbReference type="SMART" id="SM00801">
    <property type="entry name" value="dDENN"/>
    <property type="match status" value="1"/>
</dbReference>
<dbReference type="VEuPathDB" id="AmoebaDB:EIN_226480"/>